<name>A0A6H1UF82_9GAMM</name>
<dbReference type="PIRSF" id="PIRSF026649">
    <property type="entry name" value="MsbB"/>
    <property type="match status" value="1"/>
</dbReference>
<evidence type="ECO:0000256" key="4">
    <source>
        <dbReference type="ARBA" id="ARBA00022692"/>
    </source>
</evidence>
<keyword evidence="7 9" id="KW-0472">Membrane</keyword>
<dbReference type="PANTHER" id="PTHR30606">
    <property type="entry name" value="LIPID A BIOSYNTHESIS LAUROYL ACYLTRANSFERASE"/>
    <property type="match status" value="1"/>
</dbReference>
<evidence type="ECO:0000256" key="5">
    <source>
        <dbReference type="ARBA" id="ARBA00022985"/>
    </source>
</evidence>
<dbReference type="GO" id="GO:0009245">
    <property type="term" value="P:lipid A biosynthetic process"/>
    <property type="evidence" value="ECO:0007669"/>
    <property type="project" value="InterPro"/>
</dbReference>
<keyword evidence="5 9" id="KW-0448">Lipopolysaccharide biosynthesis</keyword>
<keyword evidence="4 9" id="KW-0812">Transmembrane</keyword>
<feature type="short sequence motif" description="HXXXXD motif" evidence="9">
    <location>
        <begin position="132"/>
        <end position="137"/>
    </location>
</feature>
<dbReference type="Proteomes" id="UP000501602">
    <property type="component" value="Chromosome"/>
</dbReference>
<evidence type="ECO:0000256" key="7">
    <source>
        <dbReference type="ARBA" id="ARBA00023136"/>
    </source>
</evidence>
<keyword evidence="2 9" id="KW-0997">Cell inner membrane</keyword>
<protein>
    <recommendedName>
        <fullName evidence="9">Lipid A biosynthesis acyltransferase</fullName>
        <ecNumber evidence="9">2.3.1.241</ecNumber>
    </recommendedName>
    <alternativeName>
        <fullName evidence="9">Kdo(2)-lipid IV(A) acyltransferase</fullName>
    </alternativeName>
</protein>
<dbReference type="PANTHER" id="PTHR30606:SF9">
    <property type="entry name" value="LIPID A BIOSYNTHESIS LAUROYLTRANSFERASE"/>
    <property type="match status" value="1"/>
</dbReference>
<reference evidence="10 11" key="1">
    <citation type="submission" date="2020-04" db="EMBL/GenBank/DDBJ databases">
        <title>Ferrimonas sp. S7 isolated from sea water.</title>
        <authorList>
            <person name="Bae S.S."/>
            <person name="Baek K."/>
        </authorList>
    </citation>
    <scope>NUCLEOTIDE SEQUENCE [LARGE SCALE GENOMIC DNA]</scope>
    <source>
        <strain evidence="10 11">S7</strain>
    </source>
</reference>
<dbReference type="HAMAP" id="MF_01942">
    <property type="entry name" value="Lipid_A_LpxL_LpxP"/>
    <property type="match status" value="1"/>
</dbReference>
<dbReference type="InterPro" id="IPR004960">
    <property type="entry name" value="LipA_acyltrans"/>
</dbReference>
<evidence type="ECO:0000256" key="1">
    <source>
        <dbReference type="ARBA" id="ARBA00022475"/>
    </source>
</evidence>
<evidence type="ECO:0000256" key="2">
    <source>
        <dbReference type="ARBA" id="ARBA00022519"/>
    </source>
</evidence>
<dbReference type="AlphaFoldDB" id="A0A6H1UF82"/>
<proteinExistence type="inferred from homology"/>
<comment type="subcellular location">
    <subcellularLocation>
        <location evidence="9">Cell inner membrane</location>
        <topology evidence="9">Single-pass membrane protein</topology>
    </subcellularLocation>
</comment>
<evidence type="ECO:0000313" key="11">
    <source>
        <dbReference type="Proteomes" id="UP000501602"/>
    </source>
</evidence>
<dbReference type="GO" id="GO:0005886">
    <property type="term" value="C:plasma membrane"/>
    <property type="evidence" value="ECO:0007669"/>
    <property type="project" value="UniProtKB-SubCell"/>
</dbReference>
<dbReference type="NCBIfam" id="TIGR02207">
    <property type="entry name" value="lipid_A_htrB"/>
    <property type="match status" value="1"/>
</dbReference>
<keyword evidence="1 9" id="KW-1003">Cell membrane</keyword>
<dbReference type="UniPathway" id="UPA00030"/>
<evidence type="ECO:0000256" key="3">
    <source>
        <dbReference type="ARBA" id="ARBA00022679"/>
    </source>
</evidence>
<dbReference type="GO" id="GO:0008913">
    <property type="term" value="F:Kdo2-lipid IVA acyltransferase activity"/>
    <property type="evidence" value="ECO:0007669"/>
    <property type="project" value="UniProtKB-EC"/>
</dbReference>
<comment type="pathway">
    <text evidence="9">Bacterial outer membrane biogenesis; lipopolysaccharide biosynthesis.</text>
</comment>
<comment type="catalytic activity">
    <reaction evidence="9">
        <text>an alpha-Kdo-(2-&gt;4)-alpha-Kdo-(2-&gt;6)-lipid IVA + a fatty acyl-[ACP] = an alpha-Kdo-(2-&gt;4)-alpha-Kdo-(2-&gt;6)-(acyl)-lipid IVA + holo-[ACP]</text>
        <dbReference type="Rhea" id="RHEA:69396"/>
        <dbReference type="Rhea" id="RHEA-COMP:9685"/>
        <dbReference type="Rhea" id="RHEA-COMP:14125"/>
        <dbReference type="ChEBI" id="CHEBI:64479"/>
        <dbReference type="ChEBI" id="CHEBI:138651"/>
        <dbReference type="ChEBI" id="CHEBI:176429"/>
        <dbReference type="ChEBI" id="CHEBI:176430"/>
        <dbReference type="EC" id="2.3.1.241"/>
    </reaction>
</comment>
<evidence type="ECO:0000256" key="8">
    <source>
        <dbReference type="ARBA" id="ARBA00023315"/>
    </source>
</evidence>
<dbReference type="EC" id="2.3.1.241" evidence="9"/>
<sequence>MITEAQFERRLLHPKFWLLWAGVGLLKLLVKLPLSTQVSLGQRIGRGFKKFQPKRVKTVQRNIERCFPQMSATEQQQLLDANFDEIGMALFDTGNAWFWSDERIQQHMEIEGDEHLRAAQDAGHGVILLASHCLMLEPGARVFGQMHQGVGVYRPNKNPLLEYLQSAGRLRSNKGLIKKKEVRQMVKALRKGEVLWYTQDQDAGGRGVFANFFGLRCSTAPGAPALAKMGKAQVLPFFVERKADASGYRIKMHPPLTDFPSGDDQADVQRGNDETEKLVRMRPEQYMWLHRRFKTQEGTRDKTEFYR</sequence>
<keyword evidence="3 9" id="KW-0808">Transferase</keyword>
<dbReference type="GO" id="GO:0036104">
    <property type="term" value="P:Kdo2-lipid A biosynthetic process"/>
    <property type="evidence" value="ECO:0007669"/>
    <property type="project" value="UniProtKB-UniRule"/>
</dbReference>
<comment type="function">
    <text evidence="9">Catalyzes the transfer of an acyl chain from an acyl-[acyl-carrier-protein] (ACP) to a Kdo(2)-lipid IV(A) to form a Kdo(2)-(acyl)-lipid IV(A).</text>
</comment>
<gene>
    <name evidence="9 10" type="primary">lpxL</name>
    <name evidence="10" type="ORF">HER31_13040</name>
</gene>
<dbReference type="CDD" id="cd07984">
    <property type="entry name" value="LPLAT_LABLAT-like"/>
    <property type="match status" value="1"/>
</dbReference>
<dbReference type="KEGG" id="fes:HER31_13040"/>
<comment type="pathway">
    <text evidence="9">Glycolipid biosynthesis; KDO(2)-lipid A biosynthesis; KDO(2)-lipid A from CMP-3-deoxy-D-manno-octulosonate and lipid IV(A): step 3/4.</text>
</comment>
<dbReference type="EMBL" id="CP051180">
    <property type="protein sequence ID" value="QIZ77741.1"/>
    <property type="molecule type" value="Genomic_DNA"/>
</dbReference>
<keyword evidence="8 9" id="KW-0012">Acyltransferase</keyword>
<comment type="similarity">
    <text evidence="9">Belongs to the LpxL/LpxM/LpxP family.</text>
</comment>
<keyword evidence="6 9" id="KW-1133">Transmembrane helix</keyword>
<dbReference type="InterPro" id="IPR011920">
    <property type="entry name" value="Lipid_A_LpxL_LpxP"/>
</dbReference>
<dbReference type="UniPathway" id="UPA00360">
    <property type="reaction ID" value="UER00485"/>
</dbReference>
<evidence type="ECO:0000256" key="6">
    <source>
        <dbReference type="ARBA" id="ARBA00022989"/>
    </source>
</evidence>
<organism evidence="10 11">
    <name type="scientific">Ferrimonas lipolytica</name>
    <dbReference type="NCBI Taxonomy" id="2724191"/>
    <lineage>
        <taxon>Bacteria</taxon>
        <taxon>Pseudomonadati</taxon>
        <taxon>Pseudomonadota</taxon>
        <taxon>Gammaproteobacteria</taxon>
        <taxon>Alteromonadales</taxon>
        <taxon>Ferrimonadaceae</taxon>
        <taxon>Ferrimonas</taxon>
    </lineage>
</organism>
<dbReference type="Pfam" id="PF03279">
    <property type="entry name" value="Lip_A_acyltrans"/>
    <property type="match status" value="1"/>
</dbReference>
<keyword evidence="11" id="KW-1185">Reference proteome</keyword>
<evidence type="ECO:0000256" key="9">
    <source>
        <dbReference type="HAMAP-Rule" id="MF_01942"/>
    </source>
</evidence>
<evidence type="ECO:0000313" key="10">
    <source>
        <dbReference type="EMBL" id="QIZ77741.1"/>
    </source>
</evidence>
<dbReference type="GO" id="GO:0009103">
    <property type="term" value="P:lipopolysaccharide biosynthetic process"/>
    <property type="evidence" value="ECO:0007669"/>
    <property type="project" value="UniProtKB-UniRule"/>
</dbReference>
<accession>A0A6H1UF82</accession>
<dbReference type="RefSeq" id="WP_168661015.1">
    <property type="nucleotide sequence ID" value="NZ_CP051180.1"/>
</dbReference>